<organism evidence="1 2">
    <name type="scientific">Brevundimonas faecalis</name>
    <dbReference type="NCBI Taxonomy" id="947378"/>
    <lineage>
        <taxon>Bacteria</taxon>
        <taxon>Pseudomonadati</taxon>
        <taxon>Pseudomonadota</taxon>
        <taxon>Alphaproteobacteria</taxon>
        <taxon>Caulobacterales</taxon>
        <taxon>Caulobacteraceae</taxon>
        <taxon>Brevundimonas</taxon>
    </lineage>
</organism>
<name>A0ABV2RCS0_9CAUL</name>
<evidence type="ECO:0000313" key="2">
    <source>
        <dbReference type="Proteomes" id="UP001549313"/>
    </source>
</evidence>
<evidence type="ECO:0000313" key="1">
    <source>
        <dbReference type="EMBL" id="MET4684384.1"/>
    </source>
</evidence>
<dbReference type="RefSeq" id="WP_354089347.1">
    <property type="nucleotide sequence ID" value="NZ_JBEPTF010000003.1"/>
</dbReference>
<dbReference type="EMBL" id="JBEPTF010000003">
    <property type="protein sequence ID" value="MET4684384.1"/>
    <property type="molecule type" value="Genomic_DNA"/>
</dbReference>
<comment type="caution">
    <text evidence="1">The sequence shown here is derived from an EMBL/GenBank/DDBJ whole genome shotgun (WGS) entry which is preliminary data.</text>
</comment>
<dbReference type="Proteomes" id="UP001549313">
    <property type="component" value="Unassembled WGS sequence"/>
</dbReference>
<keyword evidence="2" id="KW-1185">Reference proteome</keyword>
<protein>
    <submittedName>
        <fullName evidence="1">Uncharacterized protein</fullName>
    </submittedName>
</protein>
<accession>A0ABV2RCS0</accession>
<proteinExistence type="predicted"/>
<sequence length="138" mass="14525">MSVAVILAGMLAVAAPQDAPRFTLRPEPGDALKAELFRLAPGDPAVQARALLDGEEARAEDFETRVTGPLVMLYRRAVGPVGGMVLYAAPNKGIAVDAACLLTRNPGGTHDNSHRATDWCLSFVLKTAPTLNIPPAPL</sequence>
<gene>
    <name evidence="1" type="ORF">ABIE19_002321</name>
</gene>
<reference evidence="1 2" key="1">
    <citation type="submission" date="2024-06" db="EMBL/GenBank/DDBJ databases">
        <title>Sorghum-associated microbial communities from plants grown in Nebraska, USA.</title>
        <authorList>
            <person name="Schachtman D."/>
        </authorList>
    </citation>
    <scope>NUCLEOTIDE SEQUENCE [LARGE SCALE GENOMIC DNA]</scope>
    <source>
        <strain evidence="1 2">2814</strain>
    </source>
</reference>